<sequence length="136" mass="14424">MADAAVSFAKDFLAGGVATGISKMAVAPIAWVKLLLQEQGVLSFWCGNPANVIKYLPTQALNFAFKDKYKQIFLGGVDKRTPFCRYFAGNLVAGGAAGATYLCFGFPLDFAYTRLPADAVQAGAERNSQALVTAST</sequence>
<keyword evidence="21" id="KW-1185">Reference proteome</keyword>
<dbReference type="SUPFAM" id="SSF103506">
    <property type="entry name" value="Mitochondrial carrier"/>
    <property type="match status" value="1"/>
</dbReference>
<dbReference type="PANTHER" id="PTHR45635">
    <property type="entry name" value="ADP,ATP CARRIER PROTEIN 1-RELATED-RELATED"/>
    <property type="match status" value="1"/>
</dbReference>
<keyword evidence="8" id="KW-0677">Repeat</keyword>
<comment type="catalytic activity">
    <reaction evidence="16">
        <text>ADP(in) + ATP(out) = ADP(out) + ATP(in)</text>
        <dbReference type="Rhea" id="RHEA:34999"/>
        <dbReference type="ChEBI" id="CHEBI:30616"/>
        <dbReference type="ChEBI" id="CHEBI:456216"/>
    </reaction>
</comment>
<comment type="subunit">
    <text evidence="19">Monomer.</text>
</comment>
<evidence type="ECO:0000256" key="4">
    <source>
        <dbReference type="ARBA" id="ARBA00022449"/>
    </source>
</evidence>
<dbReference type="Proteomes" id="UP001266305">
    <property type="component" value="Unassembled WGS sequence"/>
</dbReference>
<comment type="function">
    <text evidence="19">Catalyzes the exchange of ADP and ATP across the membrane.</text>
</comment>
<evidence type="ECO:0000313" key="21">
    <source>
        <dbReference type="Proteomes" id="UP001266305"/>
    </source>
</evidence>
<organism evidence="20 21">
    <name type="scientific">Saguinus oedipus</name>
    <name type="common">Cotton-top tamarin</name>
    <name type="synonym">Oedipomidas oedipus</name>
    <dbReference type="NCBI Taxonomy" id="9490"/>
    <lineage>
        <taxon>Eukaryota</taxon>
        <taxon>Metazoa</taxon>
        <taxon>Chordata</taxon>
        <taxon>Craniata</taxon>
        <taxon>Vertebrata</taxon>
        <taxon>Euteleostomi</taxon>
        <taxon>Mammalia</taxon>
        <taxon>Eutheria</taxon>
        <taxon>Euarchontoglires</taxon>
        <taxon>Primates</taxon>
        <taxon>Haplorrhini</taxon>
        <taxon>Platyrrhini</taxon>
        <taxon>Cebidae</taxon>
        <taxon>Callitrichinae</taxon>
        <taxon>Saguinus</taxon>
    </lineage>
</organism>
<evidence type="ECO:0000256" key="10">
    <source>
        <dbReference type="ARBA" id="ARBA00022829"/>
    </source>
</evidence>
<evidence type="ECO:0000256" key="15">
    <source>
        <dbReference type="ARBA" id="ARBA00024169"/>
    </source>
</evidence>
<feature type="repeat" description="Solcar" evidence="17">
    <location>
        <begin position="1"/>
        <end position="72"/>
    </location>
</feature>
<proteinExistence type="inferred from homology"/>
<dbReference type="PRINTS" id="PR00926">
    <property type="entry name" value="MITOCARRIER"/>
</dbReference>
<keyword evidence="5" id="KW-0488">Methylation</keyword>
<evidence type="ECO:0000256" key="19">
    <source>
        <dbReference type="RuleBase" id="RU368008"/>
    </source>
</evidence>
<gene>
    <name evidence="20" type="ORF">P7K49_007988</name>
</gene>
<reference evidence="20 21" key="1">
    <citation type="submission" date="2023-05" db="EMBL/GenBank/DDBJ databases">
        <title>B98-5 Cell Line De Novo Hybrid Assembly: An Optical Mapping Approach.</title>
        <authorList>
            <person name="Kananen K."/>
            <person name="Auerbach J.A."/>
            <person name="Kautto E."/>
            <person name="Blachly J.S."/>
        </authorList>
    </citation>
    <scope>NUCLEOTIDE SEQUENCE [LARGE SCALE GENOMIC DNA]</scope>
    <source>
        <strain evidence="20">B95-8</strain>
        <tissue evidence="20">Cell line</tissue>
    </source>
</reference>
<dbReference type="InterPro" id="IPR002113">
    <property type="entry name" value="ADT_euk_type"/>
</dbReference>
<evidence type="ECO:0000256" key="16">
    <source>
        <dbReference type="ARBA" id="ARBA00024537"/>
    </source>
</evidence>
<comment type="caution">
    <text evidence="20">The sequence shown here is derived from an EMBL/GenBank/DDBJ whole genome shotgun (WGS) entry which is preliminary data.</text>
</comment>
<keyword evidence="6" id="KW-0597">Phosphoprotein</keyword>
<evidence type="ECO:0000256" key="9">
    <source>
        <dbReference type="ARBA" id="ARBA00022792"/>
    </source>
</evidence>
<keyword evidence="13" id="KW-0496">Mitochondrion</keyword>
<keyword evidence="14 17" id="KW-0472">Membrane</keyword>
<comment type="subcellular location">
    <subcellularLocation>
        <location evidence="19">Membrane</location>
        <topology evidence="19">Multi-pass membrane protein</topology>
    </subcellularLocation>
    <subcellularLocation>
        <location evidence="1">Mitochondrion inner membrane</location>
        <topology evidence="1">Multi-pass membrane protein</topology>
    </subcellularLocation>
</comment>
<keyword evidence="10" id="KW-0159">Chromosome partition</keyword>
<keyword evidence="7 17" id="KW-0812">Transmembrane</keyword>
<comment type="similarity">
    <text evidence="2 18">Belongs to the mitochondrial carrier (TC 2.A.29) family.</text>
</comment>
<keyword evidence="4" id="KW-0050">Antiport</keyword>
<dbReference type="InterPro" id="IPR023395">
    <property type="entry name" value="MCP_dom_sf"/>
</dbReference>
<protein>
    <recommendedName>
        <fullName evidence="19">ADP/ATP translocase</fullName>
    </recommendedName>
    <alternativeName>
        <fullName evidence="19">ADP,ATP carrier protein</fullName>
    </alternativeName>
</protein>
<evidence type="ECO:0000256" key="13">
    <source>
        <dbReference type="ARBA" id="ARBA00023128"/>
    </source>
</evidence>
<dbReference type="InterPro" id="IPR002067">
    <property type="entry name" value="MCP"/>
</dbReference>
<dbReference type="EMBL" id="JASSZA010000004">
    <property type="protein sequence ID" value="KAK2113722.1"/>
    <property type="molecule type" value="Genomic_DNA"/>
</dbReference>
<accession>A0ABQ9W004</accession>
<keyword evidence="9" id="KW-0999">Mitochondrion inner membrane</keyword>
<evidence type="ECO:0000256" key="8">
    <source>
        <dbReference type="ARBA" id="ARBA00022737"/>
    </source>
</evidence>
<dbReference type="Pfam" id="PF00153">
    <property type="entry name" value="Mito_carr"/>
    <property type="match status" value="1"/>
</dbReference>
<evidence type="ECO:0000256" key="12">
    <source>
        <dbReference type="ARBA" id="ARBA00022990"/>
    </source>
</evidence>
<evidence type="ECO:0000256" key="6">
    <source>
        <dbReference type="ARBA" id="ARBA00022553"/>
    </source>
</evidence>
<evidence type="ECO:0000256" key="1">
    <source>
        <dbReference type="ARBA" id="ARBA00004448"/>
    </source>
</evidence>
<dbReference type="Gene3D" id="1.50.40.10">
    <property type="entry name" value="Mitochondrial carrier domain"/>
    <property type="match status" value="1"/>
</dbReference>
<evidence type="ECO:0000256" key="14">
    <source>
        <dbReference type="ARBA" id="ARBA00023136"/>
    </source>
</evidence>
<dbReference type="PROSITE" id="PS50920">
    <property type="entry name" value="SOLCAR"/>
    <property type="match status" value="1"/>
</dbReference>
<keyword evidence="11" id="KW-1133">Transmembrane helix</keyword>
<evidence type="ECO:0000256" key="17">
    <source>
        <dbReference type="PROSITE-ProRule" id="PRU00282"/>
    </source>
</evidence>
<keyword evidence="12" id="KW-0007">Acetylation</keyword>
<evidence type="ECO:0000313" key="20">
    <source>
        <dbReference type="EMBL" id="KAK2113722.1"/>
    </source>
</evidence>
<evidence type="ECO:0000256" key="18">
    <source>
        <dbReference type="RuleBase" id="RU000488"/>
    </source>
</evidence>
<evidence type="ECO:0000256" key="2">
    <source>
        <dbReference type="ARBA" id="ARBA00006375"/>
    </source>
</evidence>
<name>A0ABQ9W004_SAGOE</name>
<evidence type="ECO:0000256" key="11">
    <source>
        <dbReference type="ARBA" id="ARBA00022989"/>
    </source>
</evidence>
<keyword evidence="3 18" id="KW-0813">Transport</keyword>
<evidence type="ECO:0000256" key="3">
    <source>
        <dbReference type="ARBA" id="ARBA00022448"/>
    </source>
</evidence>
<evidence type="ECO:0000256" key="5">
    <source>
        <dbReference type="ARBA" id="ARBA00022481"/>
    </source>
</evidence>
<evidence type="ECO:0000256" key="7">
    <source>
        <dbReference type="ARBA" id="ARBA00022692"/>
    </source>
</evidence>
<dbReference type="InterPro" id="IPR018108">
    <property type="entry name" value="MCP_transmembrane"/>
</dbReference>
<dbReference type="PANTHER" id="PTHR45635:SF3">
    <property type="entry name" value="ADP_ATP TRANSLOCASE 2"/>
    <property type="match status" value="1"/>
</dbReference>
<comment type="catalytic activity">
    <reaction evidence="15">
        <text>H(+)(in) = H(+)(out)</text>
        <dbReference type="Rhea" id="RHEA:34979"/>
        <dbReference type="ChEBI" id="CHEBI:15378"/>
    </reaction>
</comment>